<evidence type="ECO:0000313" key="1">
    <source>
        <dbReference type="EMBL" id="MPM79464.1"/>
    </source>
</evidence>
<dbReference type="AlphaFoldDB" id="A0A645CRE3"/>
<dbReference type="EMBL" id="VSSQ01029361">
    <property type="protein sequence ID" value="MPM79464.1"/>
    <property type="molecule type" value="Genomic_DNA"/>
</dbReference>
<dbReference type="GO" id="GO:0008168">
    <property type="term" value="F:methyltransferase activity"/>
    <property type="evidence" value="ECO:0007669"/>
    <property type="project" value="InterPro"/>
</dbReference>
<dbReference type="SUPFAM" id="SSF53790">
    <property type="entry name" value="Tetrapyrrole methylase"/>
    <property type="match status" value="1"/>
</dbReference>
<sequence>MIEVVGVRADGPDEAARRLLADAEVVLGGERHLAMARALGVGAELIAWPSPMRPALPGLMA</sequence>
<comment type="caution">
    <text evidence="1">The sequence shown here is derived from an EMBL/GenBank/DDBJ whole genome shotgun (WGS) entry which is preliminary data.</text>
</comment>
<protein>
    <submittedName>
        <fullName evidence="1">Uncharacterized protein</fullName>
    </submittedName>
</protein>
<proteinExistence type="predicted"/>
<gene>
    <name evidence="1" type="ORF">SDC9_126498</name>
</gene>
<dbReference type="InterPro" id="IPR035996">
    <property type="entry name" value="4pyrrol_Methylase_sf"/>
</dbReference>
<accession>A0A645CRE3</accession>
<name>A0A645CRE3_9ZZZZ</name>
<organism evidence="1">
    <name type="scientific">bioreactor metagenome</name>
    <dbReference type="NCBI Taxonomy" id="1076179"/>
    <lineage>
        <taxon>unclassified sequences</taxon>
        <taxon>metagenomes</taxon>
        <taxon>ecological metagenomes</taxon>
    </lineage>
</organism>
<reference evidence="1" key="1">
    <citation type="submission" date="2019-08" db="EMBL/GenBank/DDBJ databases">
        <authorList>
            <person name="Kucharzyk K."/>
            <person name="Murdoch R.W."/>
            <person name="Higgins S."/>
            <person name="Loffler F."/>
        </authorList>
    </citation>
    <scope>NUCLEOTIDE SEQUENCE</scope>
</reference>